<keyword evidence="3" id="KW-1185">Reference proteome</keyword>
<dbReference type="PANTHER" id="PTHR43591">
    <property type="entry name" value="METHYLTRANSFERASE"/>
    <property type="match status" value="1"/>
</dbReference>
<feature type="domain" description="Methyltransferase" evidence="1">
    <location>
        <begin position="136"/>
        <end position="228"/>
    </location>
</feature>
<evidence type="ECO:0000313" key="3">
    <source>
        <dbReference type="Proteomes" id="UP001219525"/>
    </source>
</evidence>
<dbReference type="Gene3D" id="3.40.50.150">
    <property type="entry name" value="Vaccinia Virus protein VP39"/>
    <property type="match status" value="1"/>
</dbReference>
<dbReference type="GO" id="GO:0032259">
    <property type="term" value="P:methylation"/>
    <property type="evidence" value="ECO:0007669"/>
    <property type="project" value="UniProtKB-KW"/>
</dbReference>
<dbReference type="InterPro" id="IPR029063">
    <property type="entry name" value="SAM-dependent_MTases_sf"/>
</dbReference>
<comment type="caution">
    <text evidence="2">The sequence shown here is derived from an EMBL/GenBank/DDBJ whole genome shotgun (WGS) entry which is preliminary data.</text>
</comment>
<evidence type="ECO:0000259" key="1">
    <source>
        <dbReference type="Pfam" id="PF13649"/>
    </source>
</evidence>
<proteinExistence type="predicted"/>
<reference evidence="2" key="1">
    <citation type="submission" date="2023-03" db="EMBL/GenBank/DDBJ databases">
        <title>Massive genome expansion in bonnet fungi (Mycena s.s.) driven by repeated elements and novel gene families across ecological guilds.</title>
        <authorList>
            <consortium name="Lawrence Berkeley National Laboratory"/>
            <person name="Harder C.B."/>
            <person name="Miyauchi S."/>
            <person name="Viragh M."/>
            <person name="Kuo A."/>
            <person name="Thoen E."/>
            <person name="Andreopoulos B."/>
            <person name="Lu D."/>
            <person name="Skrede I."/>
            <person name="Drula E."/>
            <person name="Henrissat B."/>
            <person name="Morin E."/>
            <person name="Kohler A."/>
            <person name="Barry K."/>
            <person name="LaButti K."/>
            <person name="Morin E."/>
            <person name="Salamov A."/>
            <person name="Lipzen A."/>
            <person name="Mereny Z."/>
            <person name="Hegedus B."/>
            <person name="Baldrian P."/>
            <person name="Stursova M."/>
            <person name="Weitz H."/>
            <person name="Taylor A."/>
            <person name="Grigoriev I.V."/>
            <person name="Nagy L.G."/>
            <person name="Martin F."/>
            <person name="Kauserud H."/>
        </authorList>
    </citation>
    <scope>NUCLEOTIDE SEQUENCE</scope>
    <source>
        <strain evidence="2">9144</strain>
    </source>
</reference>
<accession>A0AAD6USI4</accession>
<dbReference type="GO" id="GO:0008168">
    <property type="term" value="F:methyltransferase activity"/>
    <property type="evidence" value="ECO:0007669"/>
    <property type="project" value="UniProtKB-KW"/>
</dbReference>
<gene>
    <name evidence="2" type="ORF">GGX14DRAFT_578610</name>
</gene>
<dbReference type="AlphaFoldDB" id="A0AAD6USI4"/>
<protein>
    <submittedName>
        <fullName evidence="2">S-adenosyl-L-methionine-dependent methyltransferase</fullName>
    </submittedName>
</protein>
<organism evidence="2 3">
    <name type="scientific">Mycena pura</name>
    <dbReference type="NCBI Taxonomy" id="153505"/>
    <lineage>
        <taxon>Eukaryota</taxon>
        <taxon>Fungi</taxon>
        <taxon>Dikarya</taxon>
        <taxon>Basidiomycota</taxon>
        <taxon>Agaricomycotina</taxon>
        <taxon>Agaricomycetes</taxon>
        <taxon>Agaricomycetidae</taxon>
        <taxon>Agaricales</taxon>
        <taxon>Marasmiineae</taxon>
        <taxon>Mycenaceae</taxon>
        <taxon>Mycena</taxon>
    </lineage>
</organism>
<dbReference type="SUPFAM" id="SSF53335">
    <property type="entry name" value="S-adenosyl-L-methionine-dependent methyltransferases"/>
    <property type="match status" value="1"/>
</dbReference>
<name>A0AAD6USI4_9AGAR</name>
<dbReference type="InterPro" id="IPR041698">
    <property type="entry name" value="Methyltransf_25"/>
</dbReference>
<dbReference type="Proteomes" id="UP001219525">
    <property type="component" value="Unassembled WGS sequence"/>
</dbReference>
<dbReference type="CDD" id="cd02440">
    <property type="entry name" value="AdoMet_MTases"/>
    <property type="match status" value="1"/>
</dbReference>
<dbReference type="EMBL" id="JARJCW010000127">
    <property type="protein sequence ID" value="KAJ7191882.1"/>
    <property type="molecule type" value="Genomic_DNA"/>
</dbReference>
<keyword evidence="2" id="KW-0489">Methyltransferase</keyword>
<dbReference type="Pfam" id="PF13649">
    <property type="entry name" value="Methyltransf_25"/>
    <property type="match status" value="1"/>
</dbReference>
<keyword evidence="2" id="KW-0808">Transferase</keyword>
<sequence length="371" mass="41807">MILCPLQTPNSSRSSAWSTIRSTITMITSAKIASRPSRQRVPLLDIPGYYPMDTVLRKGRPFYYQLNPPRVKMQDIGENPIEHAARKYQAYPGSQYALPTDDLEQERLILQHQTLKKLFGNRILLAPVKLEKNDKVLDIGTGPGLWIMDLAASVDPSVSIVGVDIESRLFLTSPPKNIELRLESVVNLPSEWTDTFALVHQRLLMIALQISQWPVALREIYRVLRPGGWVQLGESTAWIEGQYPNKPCMEKLVAMYRCLTNSRNLYIDCADAIPSMLEAAGFVDIQRESQMPQMGKWAGELGVASRINHVGVLRGIKTPILKAGGYGHVTSEKEYDALLEGLEREWDETPTEQNPGTQKEFVIVWARKPDV</sequence>
<evidence type="ECO:0000313" key="2">
    <source>
        <dbReference type="EMBL" id="KAJ7191882.1"/>
    </source>
</evidence>